<dbReference type="EMBL" id="HBUF01217766">
    <property type="protein sequence ID" value="CAG6667978.1"/>
    <property type="molecule type" value="Transcribed_RNA"/>
</dbReference>
<dbReference type="GO" id="GO:0044715">
    <property type="term" value="F:8-oxo-dGDP phosphatase activity"/>
    <property type="evidence" value="ECO:0007669"/>
    <property type="project" value="TreeGrafter"/>
</dbReference>
<dbReference type="GO" id="GO:0044716">
    <property type="term" value="F:8-oxo-GDP phosphatase activity"/>
    <property type="evidence" value="ECO:0007669"/>
    <property type="project" value="TreeGrafter"/>
</dbReference>
<reference evidence="4" key="1">
    <citation type="submission" date="2021-05" db="EMBL/GenBank/DDBJ databases">
        <authorList>
            <person name="Alioto T."/>
            <person name="Alioto T."/>
            <person name="Gomez Garrido J."/>
        </authorList>
    </citation>
    <scope>NUCLEOTIDE SEQUENCE</scope>
</reference>
<evidence type="ECO:0000256" key="2">
    <source>
        <dbReference type="RuleBase" id="RU003476"/>
    </source>
</evidence>
<dbReference type="Gene3D" id="3.90.79.10">
    <property type="entry name" value="Nucleoside Triphosphate Pyrophosphohydrolase"/>
    <property type="match status" value="1"/>
</dbReference>
<comment type="similarity">
    <text evidence="2">Belongs to the Nudix hydrolase family.</text>
</comment>
<dbReference type="EMBL" id="HBUF01031427">
    <property type="protein sequence ID" value="CAG6614845.1"/>
    <property type="molecule type" value="Transcribed_RNA"/>
</dbReference>
<evidence type="ECO:0000256" key="1">
    <source>
        <dbReference type="ARBA" id="ARBA00022801"/>
    </source>
</evidence>
<dbReference type="PANTHER" id="PTHR22769:SF56">
    <property type="entry name" value="8-OXO-DGDP PHOSPHATASE NUDT18"/>
    <property type="match status" value="1"/>
</dbReference>
<dbReference type="EMBL" id="HBUF01558142">
    <property type="protein sequence ID" value="CAG6761004.1"/>
    <property type="molecule type" value="Transcribed_RNA"/>
</dbReference>
<dbReference type="PRINTS" id="PR00502">
    <property type="entry name" value="NUDIXFAMILY"/>
</dbReference>
<dbReference type="InterPro" id="IPR015797">
    <property type="entry name" value="NUDIX_hydrolase-like_dom_sf"/>
</dbReference>
<dbReference type="InterPro" id="IPR000086">
    <property type="entry name" value="NUDIX_hydrolase_dom"/>
</dbReference>
<feature type="domain" description="Nudix hydrolase" evidence="3">
    <location>
        <begin position="56"/>
        <end position="182"/>
    </location>
</feature>
<keyword evidence="1 2" id="KW-0378">Hydrolase</keyword>
<proteinExistence type="inferred from homology"/>
<dbReference type="EMBL" id="HBUF01558143">
    <property type="protein sequence ID" value="CAG6761005.1"/>
    <property type="molecule type" value="Transcribed_RNA"/>
</dbReference>
<dbReference type="SUPFAM" id="SSF55811">
    <property type="entry name" value="Nudix"/>
    <property type="match status" value="1"/>
</dbReference>
<evidence type="ECO:0000313" key="4">
    <source>
        <dbReference type="EMBL" id="CAG6667979.1"/>
    </source>
</evidence>
<name>A0A8D8SIE7_9HEMI</name>
<dbReference type="EMBL" id="HBUF01367983">
    <property type="protein sequence ID" value="CAG6724604.1"/>
    <property type="molecule type" value="Transcribed_RNA"/>
</dbReference>
<dbReference type="EMBL" id="HBUF01031429">
    <property type="protein sequence ID" value="CAG6614847.1"/>
    <property type="molecule type" value="Transcribed_RNA"/>
</dbReference>
<dbReference type="EMBL" id="HBUF01558141">
    <property type="protein sequence ID" value="CAG6761003.1"/>
    <property type="molecule type" value="Transcribed_RNA"/>
</dbReference>
<dbReference type="EMBL" id="HBUF01031428">
    <property type="protein sequence ID" value="CAG6614846.1"/>
    <property type="molecule type" value="Transcribed_RNA"/>
</dbReference>
<dbReference type="InterPro" id="IPR020084">
    <property type="entry name" value="NUDIX_hydrolase_CS"/>
</dbReference>
<dbReference type="InterPro" id="IPR020476">
    <property type="entry name" value="Nudix_hydrolase"/>
</dbReference>
<dbReference type="PANTHER" id="PTHR22769">
    <property type="entry name" value="MUTT/NUDIX HYDROLASE"/>
    <property type="match status" value="1"/>
</dbReference>
<dbReference type="PROSITE" id="PS00893">
    <property type="entry name" value="NUDIX_BOX"/>
    <property type="match status" value="1"/>
</dbReference>
<protein>
    <submittedName>
        <fullName evidence="4">8-oxo-dGDP phosphatase NUDT18</fullName>
    </submittedName>
</protein>
<accession>A0A8D8SIE7</accession>
<dbReference type="PROSITE" id="PS51462">
    <property type="entry name" value="NUDIX"/>
    <property type="match status" value="1"/>
</dbReference>
<sequence>MAHHESIITPVLENIFSGRVCHDGEDQCDYDLTEQADFAPARGVLPEAFIPRLKKTVTYIVMAVIINSKNAVLMMQEAKTMCNGAWYLPAGKVEEGETLEEAVKREVLEETGLEMKPTTLLAVETARYWARFIFTGEIVGGKLKTLDSSDHHSLQAQWLLDEKAVMHRADDIKTVIELGRAYHQYKRQQKGDPKPDPNSPSTLTWHANVLPAIKAHRKSLIQLVIVARSKNDNKMHVLVSEKNVVHLPTCELNPFINIHVNIRKFLMDIFGSDPPVHKLGGIVHMEHCAQPIAQNDGVLLTLVIYCKPSLDQIHLIDKYTWFAIQSDFVLESIIKMFTQKNKAILLRAIN</sequence>
<dbReference type="EMBL" id="HBUF01367984">
    <property type="protein sequence ID" value="CAG6724605.1"/>
    <property type="molecule type" value="Transcribed_RNA"/>
</dbReference>
<dbReference type="Pfam" id="PF00293">
    <property type="entry name" value="NUDIX"/>
    <property type="match status" value="1"/>
</dbReference>
<evidence type="ECO:0000259" key="3">
    <source>
        <dbReference type="PROSITE" id="PS51462"/>
    </source>
</evidence>
<organism evidence="4">
    <name type="scientific">Cacopsylla melanoneura</name>
    <dbReference type="NCBI Taxonomy" id="428564"/>
    <lineage>
        <taxon>Eukaryota</taxon>
        <taxon>Metazoa</taxon>
        <taxon>Ecdysozoa</taxon>
        <taxon>Arthropoda</taxon>
        <taxon>Hexapoda</taxon>
        <taxon>Insecta</taxon>
        <taxon>Pterygota</taxon>
        <taxon>Neoptera</taxon>
        <taxon>Paraneoptera</taxon>
        <taxon>Hemiptera</taxon>
        <taxon>Sternorrhyncha</taxon>
        <taxon>Psylloidea</taxon>
        <taxon>Psyllidae</taxon>
        <taxon>Psyllinae</taxon>
        <taxon>Cacopsylla</taxon>
    </lineage>
</organism>
<dbReference type="EMBL" id="HBUF01217767">
    <property type="protein sequence ID" value="CAG6667979.1"/>
    <property type="molecule type" value="Transcribed_RNA"/>
</dbReference>
<dbReference type="AlphaFoldDB" id="A0A8D8SIE7"/>